<sequence length="97" mass="10806">MRIERTRVSYGASASDLYPREQCSTRLRKINAPVHSDIRALQDFVTVRDEVRSSSILSFISIIVGLNNMSTPRNTVTCLGLVSISTQDVFTLCSIQV</sequence>
<protein>
    <submittedName>
        <fullName evidence="1">Uncharacterized protein</fullName>
    </submittedName>
</protein>
<dbReference type="AlphaFoldDB" id="A0A024G5V9"/>
<dbReference type="Proteomes" id="UP000053237">
    <property type="component" value="Unassembled WGS sequence"/>
</dbReference>
<evidence type="ECO:0000313" key="1">
    <source>
        <dbReference type="EMBL" id="CCI41903.1"/>
    </source>
</evidence>
<dbReference type="EMBL" id="CAIX01000026">
    <property type="protein sequence ID" value="CCI41903.1"/>
    <property type="molecule type" value="Genomic_DNA"/>
</dbReference>
<reference evidence="1 2" key="1">
    <citation type="submission" date="2012-05" db="EMBL/GenBank/DDBJ databases">
        <title>Recombination and specialization in a pathogen metapopulation.</title>
        <authorList>
            <person name="Gardiner A."/>
            <person name="Kemen E."/>
            <person name="Schultz-Larsen T."/>
            <person name="MacLean D."/>
            <person name="Van Oosterhout C."/>
            <person name="Jones J.D.G."/>
        </authorList>
    </citation>
    <scope>NUCLEOTIDE SEQUENCE [LARGE SCALE GENOMIC DNA]</scope>
    <source>
        <strain evidence="1 2">Ac Nc2</strain>
    </source>
</reference>
<dbReference type="InParanoid" id="A0A024G5V9"/>
<keyword evidence="2" id="KW-1185">Reference proteome</keyword>
<comment type="caution">
    <text evidence="1">The sequence shown here is derived from an EMBL/GenBank/DDBJ whole genome shotgun (WGS) entry which is preliminary data.</text>
</comment>
<name>A0A024G5V9_9STRA</name>
<gene>
    <name evidence="1" type="ORF">BN9_026870</name>
</gene>
<organism evidence="1 2">
    <name type="scientific">Albugo candida</name>
    <dbReference type="NCBI Taxonomy" id="65357"/>
    <lineage>
        <taxon>Eukaryota</taxon>
        <taxon>Sar</taxon>
        <taxon>Stramenopiles</taxon>
        <taxon>Oomycota</taxon>
        <taxon>Peronosporomycetes</taxon>
        <taxon>Albuginales</taxon>
        <taxon>Albuginaceae</taxon>
        <taxon>Albugo</taxon>
    </lineage>
</organism>
<evidence type="ECO:0000313" key="2">
    <source>
        <dbReference type="Proteomes" id="UP000053237"/>
    </source>
</evidence>
<proteinExistence type="predicted"/>
<accession>A0A024G5V9</accession>